<reference evidence="1 2" key="1">
    <citation type="submission" date="2013-09" db="EMBL/GenBank/DDBJ databases">
        <title>Corchorus capsularis genome sequencing.</title>
        <authorList>
            <person name="Alam M."/>
            <person name="Haque M.S."/>
            <person name="Islam M.S."/>
            <person name="Emdad E.M."/>
            <person name="Islam M.M."/>
            <person name="Ahmed B."/>
            <person name="Halim A."/>
            <person name="Hossen Q.M.M."/>
            <person name="Hossain M.Z."/>
            <person name="Ahmed R."/>
            <person name="Khan M.M."/>
            <person name="Islam R."/>
            <person name="Rashid M.M."/>
            <person name="Khan S.A."/>
            <person name="Rahman M.S."/>
            <person name="Alam M."/>
        </authorList>
    </citation>
    <scope>NUCLEOTIDE SEQUENCE [LARGE SCALE GENOMIC DNA]</scope>
    <source>
        <strain evidence="2">cv. CVL-1</strain>
        <tissue evidence="1">Whole seedling</tissue>
    </source>
</reference>
<sequence>MARREGQDIGSNSTWKDGQIFIKQAIA</sequence>
<dbReference type="Gramene" id="OMO56072">
    <property type="protein sequence ID" value="OMO56072"/>
    <property type="gene ID" value="CCACVL1_26784"/>
</dbReference>
<dbReference type="EMBL" id="AWWV01014535">
    <property type="protein sequence ID" value="OMO56072.1"/>
    <property type="molecule type" value="Genomic_DNA"/>
</dbReference>
<accession>A0A1R3GDC4</accession>
<evidence type="ECO:0000313" key="1">
    <source>
        <dbReference type="EMBL" id="OMO56072.1"/>
    </source>
</evidence>
<gene>
    <name evidence="1" type="ORF">CCACVL1_26784</name>
</gene>
<comment type="caution">
    <text evidence="1">The sequence shown here is derived from an EMBL/GenBank/DDBJ whole genome shotgun (WGS) entry which is preliminary data.</text>
</comment>
<dbReference type="Proteomes" id="UP000188268">
    <property type="component" value="Unassembled WGS sequence"/>
</dbReference>
<protein>
    <submittedName>
        <fullName evidence="1">Uncharacterized protein</fullName>
    </submittedName>
</protein>
<evidence type="ECO:0000313" key="2">
    <source>
        <dbReference type="Proteomes" id="UP000188268"/>
    </source>
</evidence>
<proteinExistence type="predicted"/>
<organism evidence="1 2">
    <name type="scientific">Corchorus capsularis</name>
    <name type="common">Jute</name>
    <dbReference type="NCBI Taxonomy" id="210143"/>
    <lineage>
        <taxon>Eukaryota</taxon>
        <taxon>Viridiplantae</taxon>
        <taxon>Streptophyta</taxon>
        <taxon>Embryophyta</taxon>
        <taxon>Tracheophyta</taxon>
        <taxon>Spermatophyta</taxon>
        <taxon>Magnoliopsida</taxon>
        <taxon>eudicotyledons</taxon>
        <taxon>Gunneridae</taxon>
        <taxon>Pentapetalae</taxon>
        <taxon>rosids</taxon>
        <taxon>malvids</taxon>
        <taxon>Malvales</taxon>
        <taxon>Malvaceae</taxon>
        <taxon>Grewioideae</taxon>
        <taxon>Apeibeae</taxon>
        <taxon>Corchorus</taxon>
    </lineage>
</organism>
<dbReference type="AlphaFoldDB" id="A0A1R3GDC4"/>
<name>A0A1R3GDC4_COCAP</name>
<keyword evidence="2" id="KW-1185">Reference proteome</keyword>